<feature type="compositionally biased region" description="Basic and acidic residues" evidence="5">
    <location>
        <begin position="476"/>
        <end position="502"/>
    </location>
</feature>
<dbReference type="SUPFAM" id="SSF48452">
    <property type="entry name" value="TPR-like"/>
    <property type="match status" value="2"/>
</dbReference>
<organism evidence="8 9">
    <name type="scientific">Sinorhizobium numidicum</name>
    <dbReference type="NCBI Taxonomy" id="680248"/>
    <lineage>
        <taxon>Bacteria</taxon>
        <taxon>Pseudomonadati</taxon>
        <taxon>Pseudomonadota</taxon>
        <taxon>Alphaproteobacteria</taxon>
        <taxon>Hyphomicrobiales</taxon>
        <taxon>Rhizobiaceae</taxon>
        <taxon>Sinorhizobium/Ensifer group</taxon>
        <taxon>Sinorhizobium</taxon>
    </lineage>
</organism>
<dbReference type="Pfam" id="PF07219">
    <property type="entry name" value="HemY_N"/>
    <property type="match status" value="1"/>
</dbReference>
<dbReference type="InterPro" id="IPR011990">
    <property type="entry name" value="TPR-like_helical_dom_sf"/>
</dbReference>
<dbReference type="Gene3D" id="1.25.40.10">
    <property type="entry name" value="Tetratricopeptide repeat domain"/>
    <property type="match status" value="1"/>
</dbReference>
<evidence type="ECO:0000313" key="8">
    <source>
        <dbReference type="EMBL" id="WEX83890.1"/>
    </source>
</evidence>
<reference evidence="8 9" key="1">
    <citation type="submission" date="2023-03" db="EMBL/GenBank/DDBJ databases">
        <authorList>
            <person name="Kaur S."/>
            <person name="Espinosa-Saiz D."/>
            <person name="Velazquez E."/>
            <person name="Menendez E."/>
            <person name="diCenzo G.C."/>
        </authorList>
    </citation>
    <scope>NUCLEOTIDE SEQUENCE [LARGE SCALE GENOMIC DNA]</scope>
    <source>
        <strain evidence="8 9">LMG 27395</strain>
    </source>
</reference>
<protein>
    <submittedName>
        <fullName evidence="8">Heme biosynthesis protein HemY</fullName>
    </submittedName>
</protein>
<evidence type="ECO:0000256" key="5">
    <source>
        <dbReference type="SAM" id="MobiDB-lite"/>
    </source>
</evidence>
<proteinExistence type="predicted"/>
<keyword evidence="3 6" id="KW-1133">Transmembrane helix</keyword>
<dbReference type="Proteomes" id="UP001235547">
    <property type="component" value="Chromosome 1"/>
</dbReference>
<keyword evidence="9" id="KW-1185">Reference proteome</keyword>
<feature type="region of interest" description="Disordered" evidence="5">
    <location>
        <begin position="451"/>
        <end position="536"/>
    </location>
</feature>
<dbReference type="RefSeq" id="WP_280734768.1">
    <property type="nucleotide sequence ID" value="NZ_CP120368.1"/>
</dbReference>
<name>A0ABY8D2X6_9HYPH</name>
<dbReference type="InterPro" id="IPR016982">
    <property type="entry name" value="Mms48"/>
</dbReference>
<evidence type="ECO:0000256" key="3">
    <source>
        <dbReference type="ARBA" id="ARBA00022989"/>
    </source>
</evidence>
<comment type="subcellular location">
    <subcellularLocation>
        <location evidence="1">Membrane</location>
    </subcellularLocation>
</comment>
<accession>A0ABY8D2X6</accession>
<feature type="compositionally biased region" description="Basic and acidic residues" evidence="5">
    <location>
        <begin position="514"/>
        <end position="529"/>
    </location>
</feature>
<feature type="domain" description="HemY N-terminal" evidence="7">
    <location>
        <begin position="26"/>
        <end position="133"/>
    </location>
</feature>
<evidence type="ECO:0000256" key="2">
    <source>
        <dbReference type="ARBA" id="ARBA00022692"/>
    </source>
</evidence>
<dbReference type="PIRSF" id="PIRSF031802">
    <property type="entry name" value="UCP031802"/>
    <property type="match status" value="1"/>
</dbReference>
<evidence type="ECO:0000259" key="7">
    <source>
        <dbReference type="Pfam" id="PF07219"/>
    </source>
</evidence>
<feature type="transmembrane region" description="Helical" evidence="6">
    <location>
        <begin position="45"/>
        <end position="67"/>
    </location>
</feature>
<dbReference type="InterPro" id="IPR010817">
    <property type="entry name" value="HemY_N"/>
</dbReference>
<dbReference type="EMBL" id="CP120371">
    <property type="protein sequence ID" value="WEX83890.1"/>
    <property type="molecule type" value="Genomic_DNA"/>
</dbReference>
<gene>
    <name evidence="8" type="ORF">PYH38_002713</name>
</gene>
<evidence type="ECO:0000256" key="1">
    <source>
        <dbReference type="ARBA" id="ARBA00004370"/>
    </source>
</evidence>
<evidence type="ECO:0000256" key="6">
    <source>
        <dbReference type="SAM" id="Phobius"/>
    </source>
</evidence>
<keyword evidence="4 6" id="KW-0472">Membrane</keyword>
<evidence type="ECO:0000313" key="9">
    <source>
        <dbReference type="Proteomes" id="UP001235547"/>
    </source>
</evidence>
<keyword evidence="2 6" id="KW-0812">Transmembrane</keyword>
<evidence type="ECO:0000256" key="4">
    <source>
        <dbReference type="ARBA" id="ARBA00023136"/>
    </source>
</evidence>
<sequence length="536" mass="58904">MIRILFFILLVLCLALGFAWLADRPGELSLIWQGQRIEMSLMRAASILITLVAAVLIVIWLIRTIWLSPHTVTRYFRARKRDRGYQALSTGLIAAGAGDAGRARKMAARAQGLINADREPLIHLLEAQTALIEGKYDDARRKFELMADDPETRELGLRGLYLEAKRLGATEAARQYAERAAEKAPQLPWATLATLDHHSQVGQWDEAIRLLDQSRAAHVLDRKEADRKKAVLLTARAMSKLDTDTKAARDDALAALKLEGRLVPAALVAAKALFREGNLRKGASILERIWKEEPHPDIARLYVRARGGDSAVDRLKRAKRLESLRSNNAVALAAVAEAALEARELPLARVKAEAAARLAPTESVFLLLADIEEADTGDESRMRHWMAQALRSPRDPAWTADGVTSPSWLPVSPVSGRLDAFEWKAPPSQLSGSIEDGHLSADEAIRSLPPVSAAQHAPAREAPGATSADSAPTIVEAEREPEIKVPERKETVAMPAKSKEPISDEEADPFFGRPPDDPGVRERASEESSKANFRLF</sequence>